<evidence type="ECO:0000256" key="3">
    <source>
        <dbReference type="SAM" id="MobiDB-lite"/>
    </source>
</evidence>
<keyword evidence="2" id="KW-0238">DNA-binding</keyword>
<comment type="caution">
    <text evidence="4">The sequence shown here is derived from an EMBL/GenBank/DDBJ whole genome shotgun (WGS) entry which is preliminary data.</text>
</comment>
<dbReference type="Gene3D" id="3.10.450.700">
    <property type="match status" value="1"/>
</dbReference>
<dbReference type="Pfam" id="PF11680">
    <property type="entry name" value="DUF3276"/>
    <property type="match status" value="1"/>
</dbReference>
<keyword evidence="5" id="KW-1185">Reference proteome</keyword>
<evidence type="ECO:0000313" key="5">
    <source>
        <dbReference type="Proteomes" id="UP000798808"/>
    </source>
</evidence>
<sequence length="118" mass="14314">MEENNTNEREEIFSERVRAGKRTYFFDVKATRSNDYYLTITESKRRYKDDGFTYEKHKIFLYKEDFNKFVEALNNTVNHVKDELLPDIDFTQFDRPSDMDGEDSDVRRSEIDTELKWD</sequence>
<proteinExistence type="inferred from homology"/>
<gene>
    <name evidence="4" type="ORF">E1163_05415</name>
</gene>
<organism evidence="4 5">
    <name type="scientific">Fulvivirga kasyanovii</name>
    <dbReference type="NCBI Taxonomy" id="396812"/>
    <lineage>
        <taxon>Bacteria</taxon>
        <taxon>Pseudomonadati</taxon>
        <taxon>Bacteroidota</taxon>
        <taxon>Cytophagia</taxon>
        <taxon>Cytophagales</taxon>
        <taxon>Fulvivirgaceae</taxon>
        <taxon>Fulvivirga</taxon>
    </lineage>
</organism>
<evidence type="ECO:0000256" key="1">
    <source>
        <dbReference type="ARBA" id="ARBA00009251"/>
    </source>
</evidence>
<dbReference type="InterPro" id="IPR006628">
    <property type="entry name" value="PUR-bd_fam"/>
</dbReference>
<dbReference type="RefSeq" id="WP_343033754.1">
    <property type="nucleotide sequence ID" value="NZ_BAAAFL010000051.1"/>
</dbReference>
<feature type="region of interest" description="Disordered" evidence="3">
    <location>
        <begin position="92"/>
        <end position="118"/>
    </location>
</feature>
<protein>
    <submittedName>
        <fullName evidence="4">DUF3276 family protein</fullName>
    </submittedName>
</protein>
<dbReference type="EMBL" id="SMLW01000404">
    <property type="protein sequence ID" value="MTI24378.1"/>
    <property type="molecule type" value="Genomic_DNA"/>
</dbReference>
<evidence type="ECO:0000256" key="2">
    <source>
        <dbReference type="ARBA" id="ARBA00023125"/>
    </source>
</evidence>
<evidence type="ECO:0000313" key="4">
    <source>
        <dbReference type="EMBL" id="MTI24378.1"/>
    </source>
</evidence>
<dbReference type="Proteomes" id="UP000798808">
    <property type="component" value="Unassembled WGS sequence"/>
</dbReference>
<dbReference type="SMART" id="SM00712">
    <property type="entry name" value="PUR"/>
    <property type="match status" value="1"/>
</dbReference>
<feature type="compositionally biased region" description="Basic and acidic residues" evidence="3">
    <location>
        <begin position="104"/>
        <end position="118"/>
    </location>
</feature>
<comment type="similarity">
    <text evidence="1">Belongs to the PUR DNA-binding protein family.</text>
</comment>
<name>A0ABW9RLY8_9BACT</name>
<reference evidence="4 5" key="1">
    <citation type="submission" date="2019-02" db="EMBL/GenBank/DDBJ databases">
        <authorList>
            <person name="Goldberg S.R."/>
            <person name="Haltli B.A."/>
            <person name="Correa H."/>
            <person name="Russell K.G."/>
        </authorList>
    </citation>
    <scope>NUCLEOTIDE SEQUENCE [LARGE SCALE GENOMIC DNA]</scope>
    <source>
        <strain evidence="4 5">JCM 16186</strain>
    </source>
</reference>
<accession>A0ABW9RLY8</accession>